<keyword evidence="1" id="KW-0732">Signal</keyword>
<sequence length="166" mass="18756">MKSLLLLFACLLSFPAFGQNSAKNPDTASVETIIAAFGACIVDKDKDRFVKLFLHENTAWQSVTGDANLRIVREKKPEALKVRVDPKSGHLSFIDSIVADKEREEEKFRDIKIETDGDIASVFFDYSFHADGKETNRGKEAWHLVRTDDGWKIVSVIWSVNWAPQV</sequence>
<comment type="caution">
    <text evidence="3">The sequence shown here is derived from an EMBL/GenBank/DDBJ whole genome shotgun (WGS) entry which is preliminary data.</text>
</comment>
<evidence type="ECO:0000313" key="3">
    <source>
        <dbReference type="EMBL" id="MDR6842142.1"/>
    </source>
</evidence>
<feature type="chain" id="PRO_5046235426" description="SnoaL-like domain-containing protein" evidence="1">
    <location>
        <begin position="19"/>
        <end position="166"/>
    </location>
</feature>
<dbReference type="SUPFAM" id="SSF54427">
    <property type="entry name" value="NTF2-like"/>
    <property type="match status" value="1"/>
</dbReference>
<proteinExistence type="predicted"/>
<organism evidence="3 4">
    <name type="scientific">Pseudoxanthomonas sacheonensis</name>
    <dbReference type="NCBI Taxonomy" id="443615"/>
    <lineage>
        <taxon>Bacteria</taxon>
        <taxon>Pseudomonadati</taxon>
        <taxon>Pseudomonadota</taxon>
        <taxon>Gammaproteobacteria</taxon>
        <taxon>Lysobacterales</taxon>
        <taxon>Lysobacteraceae</taxon>
        <taxon>Pseudoxanthomonas</taxon>
    </lineage>
</organism>
<dbReference type="Proteomes" id="UP001254759">
    <property type="component" value="Unassembled WGS sequence"/>
</dbReference>
<accession>A0ABU1RU60</accession>
<dbReference type="InterPro" id="IPR032710">
    <property type="entry name" value="NTF2-like_dom_sf"/>
</dbReference>
<dbReference type="Gene3D" id="3.10.450.50">
    <property type="match status" value="1"/>
</dbReference>
<reference evidence="3 4" key="1">
    <citation type="submission" date="2023-07" db="EMBL/GenBank/DDBJ databases">
        <title>Sorghum-associated microbial communities from plants grown in Nebraska, USA.</title>
        <authorList>
            <person name="Schachtman D."/>
        </authorList>
    </citation>
    <scope>NUCLEOTIDE SEQUENCE [LARGE SCALE GENOMIC DNA]</scope>
    <source>
        <strain evidence="3 4">BE107</strain>
    </source>
</reference>
<dbReference type="Pfam" id="PF13474">
    <property type="entry name" value="SnoaL_3"/>
    <property type="match status" value="1"/>
</dbReference>
<feature type="domain" description="SnoaL-like" evidence="2">
    <location>
        <begin position="92"/>
        <end position="159"/>
    </location>
</feature>
<dbReference type="EMBL" id="JAVDTT010000002">
    <property type="protein sequence ID" value="MDR6842142.1"/>
    <property type="molecule type" value="Genomic_DNA"/>
</dbReference>
<name>A0ABU1RU60_9GAMM</name>
<evidence type="ECO:0000259" key="2">
    <source>
        <dbReference type="Pfam" id="PF13474"/>
    </source>
</evidence>
<dbReference type="InterPro" id="IPR037401">
    <property type="entry name" value="SnoaL-like"/>
</dbReference>
<gene>
    <name evidence="3" type="ORF">J2W94_002427</name>
</gene>
<feature type="signal peptide" evidence="1">
    <location>
        <begin position="1"/>
        <end position="18"/>
    </location>
</feature>
<evidence type="ECO:0000256" key="1">
    <source>
        <dbReference type="SAM" id="SignalP"/>
    </source>
</evidence>
<protein>
    <recommendedName>
        <fullName evidence="2">SnoaL-like domain-containing protein</fullName>
    </recommendedName>
</protein>
<evidence type="ECO:0000313" key="4">
    <source>
        <dbReference type="Proteomes" id="UP001254759"/>
    </source>
</evidence>
<keyword evidence="4" id="KW-1185">Reference proteome</keyword>
<dbReference type="RefSeq" id="WP_310093598.1">
    <property type="nucleotide sequence ID" value="NZ_JAVDTT010000002.1"/>
</dbReference>